<dbReference type="InterPro" id="IPR012910">
    <property type="entry name" value="Plug_dom"/>
</dbReference>
<protein>
    <submittedName>
        <fullName evidence="13">Iron complex outermembrane receptor protein</fullName>
    </submittedName>
</protein>
<keyword evidence="14" id="KW-1185">Reference proteome</keyword>
<dbReference type="InterPro" id="IPR008969">
    <property type="entry name" value="CarboxyPept-like_regulatory"/>
</dbReference>
<name>A0A2W7RPS0_9BACT</name>
<dbReference type="Pfam" id="PF07715">
    <property type="entry name" value="Plug"/>
    <property type="match status" value="1"/>
</dbReference>
<keyword evidence="5 9" id="KW-0798">TonB box</keyword>
<dbReference type="GO" id="GO:0009279">
    <property type="term" value="C:cell outer membrane"/>
    <property type="evidence" value="ECO:0007669"/>
    <property type="project" value="UniProtKB-SubCell"/>
</dbReference>
<dbReference type="NCBIfam" id="TIGR04056">
    <property type="entry name" value="OMP_RagA_SusC"/>
    <property type="match status" value="1"/>
</dbReference>
<keyword evidence="7 8" id="KW-0998">Cell outer membrane</keyword>
<dbReference type="SUPFAM" id="SSF56935">
    <property type="entry name" value="Porins"/>
    <property type="match status" value="1"/>
</dbReference>
<feature type="domain" description="TonB-dependent receptor-like beta-barrel" evidence="11">
    <location>
        <begin position="428"/>
        <end position="812"/>
    </location>
</feature>
<dbReference type="SUPFAM" id="SSF49464">
    <property type="entry name" value="Carboxypeptidase regulatory domain-like"/>
    <property type="match status" value="1"/>
</dbReference>
<dbReference type="InterPro" id="IPR036942">
    <property type="entry name" value="Beta-barrel_TonB_sf"/>
</dbReference>
<dbReference type="NCBIfam" id="TIGR04057">
    <property type="entry name" value="SusC_RagA_signa"/>
    <property type="match status" value="1"/>
</dbReference>
<sequence>MNLKRLLVAVTLAMFAFSVPALAQNKEVTGKVTDVKDGSPLAGVTIAVAGTQIATATDANGVFRLKVPADAKKLTISSIGYATREVNIETGEMSIALSPVSTALNEVVVIGYGTSKKKDLTGSVINLTAKDFNKGSITTPEQLIMGKAAGVQITSNSGAPGAGSTIRIRGGASLNASNDPLIVIDGVPLSNNQISGQANPLSLINPDDIASFTVLKDASATAIYGARGSNGVIIITTKTGSSGKPKFSFTSQLQVYTPTKEVPVLSPSQFRAYVNANGTPAQIALMGNANTDWQKQIYHTALGQNNELSVSGALKNMPYRISAGFLNQDGILKTDNLKRTSLSINLNPHLFDNHLNIQFSVLGTYSQSRFANQGAIGAAVNFDPTQPVYSGSNRFGGYWEWLDPTSISGLKGLAPRNPMGLLMMRDDKSTVQRSIGSAQFDYKVHFLPDLHAKLNLSYDISQGEGTIYVPDSAASSYKRFVDANGVYHSGVNDQYKQTNANTFLQFYLNYIKDLKKIRSRIDVMGGYEFNDYLTTNYYYADYSANGVKAPNSDPTYPFDKPENTIISFFGRLNYTYADKYLLTATFRRDGSSRFSPNNRWGNFPSVALAWKINQENFLKNVRALSDLKLRASYGITGQQDGIGNYDYISYYSLSNATAEYQFGNTYYQMFRPGGYYANRKWEQTATTNVAIDYGFFNNRITGSIEYYFRKTTNLLNLINQPAGTNFSNQIVANVGDMQNQGVEFTINGTPIRTKDLEWNVGFNITYNQNKITKLTISNDPNYPGNLFGGISGGTGNTILINSVGYPRGSFYVYKQIYDKNGKPIENLFADLNRDGIITASDLYRYKYADPRVFLGFNSNLNYKKWNGGFSLRANIGNYLYNNVASSTGTMKNILNPLGYLSNGSVDVLNTNFTGTGTNYYLSDYYVQNASFLRMDNIFVGYNFGKVINKKVGLRLGASVQNVFVITDYKGTDPEIAGGIDNNFYIRPRTFVLNLNLDF</sequence>
<dbReference type="InterPro" id="IPR023996">
    <property type="entry name" value="TonB-dep_OMP_SusC/RagA"/>
</dbReference>
<feature type="chain" id="PRO_5016163045" evidence="10">
    <location>
        <begin position="24"/>
        <end position="998"/>
    </location>
</feature>
<gene>
    <name evidence="13" type="ORF">LX80_01826</name>
</gene>
<dbReference type="Pfam" id="PF00593">
    <property type="entry name" value="TonB_dep_Rec_b-barrel"/>
    <property type="match status" value="1"/>
</dbReference>
<evidence type="ECO:0000313" key="14">
    <source>
        <dbReference type="Proteomes" id="UP000249720"/>
    </source>
</evidence>
<keyword evidence="13" id="KW-0675">Receptor</keyword>
<dbReference type="RefSeq" id="WP_245898027.1">
    <property type="nucleotide sequence ID" value="NZ_QKZV01000005.1"/>
</dbReference>
<proteinExistence type="inferred from homology"/>
<feature type="domain" description="TonB-dependent receptor plug" evidence="12">
    <location>
        <begin position="116"/>
        <end position="232"/>
    </location>
</feature>
<keyword evidence="6 8" id="KW-0472">Membrane</keyword>
<keyword evidence="4 8" id="KW-0812">Transmembrane</keyword>
<organism evidence="13 14">
    <name type="scientific">Hydrotalea sandarakina</name>
    <dbReference type="NCBI Taxonomy" id="1004304"/>
    <lineage>
        <taxon>Bacteria</taxon>
        <taxon>Pseudomonadati</taxon>
        <taxon>Bacteroidota</taxon>
        <taxon>Chitinophagia</taxon>
        <taxon>Chitinophagales</taxon>
        <taxon>Chitinophagaceae</taxon>
        <taxon>Hydrotalea</taxon>
    </lineage>
</organism>
<comment type="similarity">
    <text evidence="8 9">Belongs to the TonB-dependent receptor family.</text>
</comment>
<evidence type="ECO:0000256" key="10">
    <source>
        <dbReference type="SAM" id="SignalP"/>
    </source>
</evidence>
<evidence type="ECO:0000256" key="3">
    <source>
        <dbReference type="ARBA" id="ARBA00022452"/>
    </source>
</evidence>
<comment type="subcellular location">
    <subcellularLocation>
        <location evidence="1 8">Cell outer membrane</location>
        <topology evidence="1 8">Multi-pass membrane protein</topology>
    </subcellularLocation>
</comment>
<evidence type="ECO:0000256" key="1">
    <source>
        <dbReference type="ARBA" id="ARBA00004571"/>
    </source>
</evidence>
<evidence type="ECO:0000256" key="6">
    <source>
        <dbReference type="ARBA" id="ARBA00023136"/>
    </source>
</evidence>
<dbReference type="Gene3D" id="2.60.40.1120">
    <property type="entry name" value="Carboxypeptidase-like, regulatory domain"/>
    <property type="match status" value="1"/>
</dbReference>
<dbReference type="Gene3D" id="2.170.130.10">
    <property type="entry name" value="TonB-dependent receptor, plug domain"/>
    <property type="match status" value="1"/>
</dbReference>
<evidence type="ECO:0000313" key="13">
    <source>
        <dbReference type="EMBL" id="PZX62344.1"/>
    </source>
</evidence>
<evidence type="ECO:0000256" key="4">
    <source>
        <dbReference type="ARBA" id="ARBA00022692"/>
    </source>
</evidence>
<dbReference type="EMBL" id="QKZV01000005">
    <property type="protein sequence ID" value="PZX62344.1"/>
    <property type="molecule type" value="Genomic_DNA"/>
</dbReference>
<keyword evidence="10" id="KW-0732">Signal</keyword>
<dbReference type="InterPro" id="IPR000531">
    <property type="entry name" value="Beta-barrel_TonB"/>
</dbReference>
<feature type="signal peptide" evidence="10">
    <location>
        <begin position="1"/>
        <end position="23"/>
    </location>
</feature>
<dbReference type="InterPro" id="IPR039426">
    <property type="entry name" value="TonB-dep_rcpt-like"/>
</dbReference>
<dbReference type="InterPro" id="IPR023997">
    <property type="entry name" value="TonB-dep_OMP_SusC/RagA_CS"/>
</dbReference>
<evidence type="ECO:0000259" key="11">
    <source>
        <dbReference type="Pfam" id="PF00593"/>
    </source>
</evidence>
<reference evidence="13 14" key="1">
    <citation type="submission" date="2018-06" db="EMBL/GenBank/DDBJ databases">
        <title>Genomic Encyclopedia of Archaeal and Bacterial Type Strains, Phase II (KMG-II): from individual species to whole genera.</title>
        <authorList>
            <person name="Goeker M."/>
        </authorList>
    </citation>
    <scope>NUCLEOTIDE SEQUENCE [LARGE SCALE GENOMIC DNA]</scope>
    <source>
        <strain evidence="13 14">DSM 23241</strain>
    </source>
</reference>
<dbReference type="AlphaFoldDB" id="A0A2W7RPS0"/>
<evidence type="ECO:0000256" key="2">
    <source>
        <dbReference type="ARBA" id="ARBA00022448"/>
    </source>
</evidence>
<dbReference type="PROSITE" id="PS52016">
    <property type="entry name" value="TONB_DEPENDENT_REC_3"/>
    <property type="match status" value="1"/>
</dbReference>
<comment type="caution">
    <text evidence="13">The sequence shown here is derived from an EMBL/GenBank/DDBJ whole genome shotgun (WGS) entry which is preliminary data.</text>
</comment>
<dbReference type="Gene3D" id="2.40.170.20">
    <property type="entry name" value="TonB-dependent receptor, beta-barrel domain"/>
    <property type="match status" value="1"/>
</dbReference>
<keyword evidence="3 8" id="KW-1134">Transmembrane beta strand</keyword>
<evidence type="ECO:0000256" key="9">
    <source>
        <dbReference type="RuleBase" id="RU003357"/>
    </source>
</evidence>
<keyword evidence="2 8" id="KW-0813">Transport</keyword>
<evidence type="ECO:0000256" key="8">
    <source>
        <dbReference type="PROSITE-ProRule" id="PRU01360"/>
    </source>
</evidence>
<evidence type="ECO:0000256" key="7">
    <source>
        <dbReference type="ARBA" id="ARBA00023237"/>
    </source>
</evidence>
<evidence type="ECO:0000259" key="12">
    <source>
        <dbReference type="Pfam" id="PF07715"/>
    </source>
</evidence>
<evidence type="ECO:0000256" key="5">
    <source>
        <dbReference type="ARBA" id="ARBA00023077"/>
    </source>
</evidence>
<dbReference type="InterPro" id="IPR037066">
    <property type="entry name" value="Plug_dom_sf"/>
</dbReference>
<dbReference type="Proteomes" id="UP000249720">
    <property type="component" value="Unassembled WGS sequence"/>
</dbReference>
<dbReference type="Pfam" id="PF13715">
    <property type="entry name" value="CarbopepD_reg_2"/>
    <property type="match status" value="1"/>
</dbReference>
<accession>A0A2W7RPS0</accession>